<dbReference type="PANTHER" id="PTHR21230">
    <property type="entry name" value="VESICLE TRANSPORT V-SNARE PROTEIN VTI1-RELATED"/>
    <property type="match status" value="1"/>
</dbReference>
<dbReference type="InterPro" id="IPR007705">
    <property type="entry name" value="Vesicle_trsprt_v-SNARE_N"/>
</dbReference>
<comment type="similarity">
    <text evidence="2">Belongs to the VTI1 family.</text>
</comment>
<dbReference type="eggNOG" id="KOG1666">
    <property type="taxonomic scope" value="Eukaryota"/>
</dbReference>
<dbReference type="GO" id="GO:0005484">
    <property type="term" value="F:SNAP receptor activity"/>
    <property type="evidence" value="ECO:0007669"/>
    <property type="project" value="TreeGrafter"/>
</dbReference>
<dbReference type="InterPro" id="IPR038407">
    <property type="entry name" value="v-SNARE_N_sf"/>
</dbReference>
<dbReference type="SMART" id="SM00397">
    <property type="entry name" value="t_SNARE"/>
    <property type="match status" value="1"/>
</dbReference>
<proteinExistence type="inferred from homology"/>
<evidence type="ECO:0000256" key="9">
    <source>
        <dbReference type="SAM" id="Coils"/>
    </source>
</evidence>
<accession>F2UAD4</accession>
<dbReference type="EMBL" id="GL832966">
    <property type="protein sequence ID" value="EGD73709.1"/>
    <property type="molecule type" value="Genomic_DNA"/>
</dbReference>
<feature type="coiled-coil region" evidence="9">
    <location>
        <begin position="32"/>
        <end position="88"/>
    </location>
</feature>
<dbReference type="GO" id="GO:0042147">
    <property type="term" value="P:retrograde transport, endosome to Golgi"/>
    <property type="evidence" value="ECO:0007669"/>
    <property type="project" value="TreeGrafter"/>
</dbReference>
<dbReference type="Pfam" id="PF12352">
    <property type="entry name" value="V-SNARE_C"/>
    <property type="match status" value="1"/>
</dbReference>
<sequence>MSSQGFEDAEYDLEDVLSELSSMVQSLANMSGEQRRRQIEDAQSRVDKAEDLLYTMESEARLAPPRERATLNNRLTSHRQKLKSIKQKLATGERSALLGAGGSQDQGAVTTRDQILANRQTMNATSDRLVQIERLGESSRQTGEQIMTDLSDQRDTIVRIGGRVQGTDANLSKANRILNSMTRRIMTHKMIMVATIAILILILVVVLLKKLHVI</sequence>
<dbReference type="Proteomes" id="UP000007799">
    <property type="component" value="Unassembled WGS sequence"/>
</dbReference>
<dbReference type="PANTHER" id="PTHR21230:SF26">
    <property type="entry name" value="VESICLE TRANSPORT THROUGH INTERACTION WITH T-SNARES HOMOLOG 1A"/>
    <property type="match status" value="1"/>
</dbReference>
<organism evidence="13">
    <name type="scientific">Salpingoeca rosetta (strain ATCC 50818 / BSB-021)</name>
    <dbReference type="NCBI Taxonomy" id="946362"/>
    <lineage>
        <taxon>Eukaryota</taxon>
        <taxon>Choanoflagellata</taxon>
        <taxon>Craspedida</taxon>
        <taxon>Salpingoecidae</taxon>
        <taxon>Salpingoeca</taxon>
    </lineage>
</organism>
<dbReference type="GO" id="GO:0005789">
    <property type="term" value="C:endoplasmic reticulum membrane"/>
    <property type="evidence" value="ECO:0007669"/>
    <property type="project" value="TreeGrafter"/>
</dbReference>
<evidence type="ECO:0000313" key="12">
    <source>
        <dbReference type="EMBL" id="EGD73709.1"/>
    </source>
</evidence>
<keyword evidence="13" id="KW-1185">Reference proteome</keyword>
<evidence type="ECO:0000256" key="6">
    <source>
        <dbReference type="ARBA" id="ARBA00022989"/>
    </source>
</evidence>
<feature type="domain" description="T-SNARE coiled-coil homology" evidence="11">
    <location>
        <begin position="114"/>
        <end position="181"/>
    </location>
</feature>
<dbReference type="InParanoid" id="F2UAD4"/>
<dbReference type="Pfam" id="PF05008">
    <property type="entry name" value="V-SNARE"/>
    <property type="match status" value="1"/>
</dbReference>
<dbReference type="RefSeq" id="XP_004993990.1">
    <property type="nucleotide sequence ID" value="XM_004993933.1"/>
</dbReference>
<dbReference type="GO" id="GO:0031902">
    <property type="term" value="C:late endosome membrane"/>
    <property type="evidence" value="ECO:0007669"/>
    <property type="project" value="TreeGrafter"/>
</dbReference>
<dbReference type="InterPro" id="IPR000727">
    <property type="entry name" value="T_SNARE_dom"/>
</dbReference>
<evidence type="ECO:0000256" key="8">
    <source>
        <dbReference type="ARBA" id="ARBA00023136"/>
    </source>
</evidence>
<dbReference type="GO" id="GO:0012507">
    <property type="term" value="C:ER to Golgi transport vesicle membrane"/>
    <property type="evidence" value="ECO:0007669"/>
    <property type="project" value="TreeGrafter"/>
</dbReference>
<dbReference type="GO" id="GO:0031201">
    <property type="term" value="C:SNARE complex"/>
    <property type="evidence" value="ECO:0007669"/>
    <property type="project" value="TreeGrafter"/>
</dbReference>
<keyword evidence="5" id="KW-0653">Protein transport</keyword>
<evidence type="ECO:0000256" key="7">
    <source>
        <dbReference type="ARBA" id="ARBA00023054"/>
    </source>
</evidence>
<dbReference type="OMA" id="MEYEAND"/>
<dbReference type="GO" id="GO:0016236">
    <property type="term" value="P:macroautophagy"/>
    <property type="evidence" value="ECO:0007669"/>
    <property type="project" value="TreeGrafter"/>
</dbReference>
<dbReference type="GeneID" id="16074568"/>
<evidence type="ECO:0000256" key="2">
    <source>
        <dbReference type="ARBA" id="ARBA00006108"/>
    </source>
</evidence>
<dbReference type="AlphaFoldDB" id="F2UAD4"/>
<dbReference type="CDD" id="cd15890">
    <property type="entry name" value="SNARE_Vti1b"/>
    <property type="match status" value="1"/>
</dbReference>
<dbReference type="STRING" id="946362.F2UAD4"/>
<evidence type="ECO:0000259" key="11">
    <source>
        <dbReference type="SMART" id="SM00397"/>
    </source>
</evidence>
<keyword evidence="6 10" id="KW-1133">Transmembrane helix</keyword>
<dbReference type="InterPro" id="IPR010989">
    <property type="entry name" value="SNARE"/>
</dbReference>
<dbReference type="SUPFAM" id="SSF47661">
    <property type="entry name" value="t-snare proteins"/>
    <property type="match status" value="1"/>
</dbReference>
<evidence type="ECO:0000256" key="10">
    <source>
        <dbReference type="SAM" id="Phobius"/>
    </source>
</evidence>
<feature type="transmembrane region" description="Helical" evidence="10">
    <location>
        <begin position="190"/>
        <end position="208"/>
    </location>
</feature>
<dbReference type="GO" id="GO:0005794">
    <property type="term" value="C:Golgi apparatus"/>
    <property type="evidence" value="ECO:0007669"/>
    <property type="project" value="TreeGrafter"/>
</dbReference>
<evidence type="ECO:0000256" key="1">
    <source>
        <dbReference type="ARBA" id="ARBA00004211"/>
    </source>
</evidence>
<dbReference type="GO" id="GO:0000149">
    <property type="term" value="F:SNARE binding"/>
    <property type="evidence" value="ECO:0007669"/>
    <property type="project" value="TreeGrafter"/>
</dbReference>
<dbReference type="SUPFAM" id="SSF58038">
    <property type="entry name" value="SNARE fusion complex"/>
    <property type="match status" value="1"/>
</dbReference>
<dbReference type="GO" id="GO:0006896">
    <property type="term" value="P:Golgi to vacuole transport"/>
    <property type="evidence" value="ECO:0007669"/>
    <property type="project" value="TreeGrafter"/>
</dbReference>
<reference evidence="12" key="1">
    <citation type="submission" date="2009-08" db="EMBL/GenBank/DDBJ databases">
        <title>Annotation of Salpingoeca rosetta.</title>
        <authorList>
            <consortium name="The Broad Institute Genome Sequencing Platform"/>
            <person name="Russ C."/>
            <person name="Cuomo C."/>
            <person name="Burger G."/>
            <person name="Gray M.W."/>
            <person name="Holland P.W.H."/>
            <person name="King N."/>
            <person name="Lang F.B.F."/>
            <person name="Roger A.J."/>
            <person name="Ruiz-Trillo I."/>
            <person name="Young S.K."/>
            <person name="Zeng Q."/>
            <person name="Gargeya S."/>
            <person name="Alvarado L."/>
            <person name="Berlin A."/>
            <person name="Chapman S.B."/>
            <person name="Chen Z."/>
            <person name="Freedman E."/>
            <person name="Gellesch M."/>
            <person name="Goldberg J."/>
            <person name="Griggs A."/>
            <person name="Gujja S."/>
            <person name="Heilman E."/>
            <person name="Heiman D."/>
            <person name="Howarth C."/>
            <person name="Mehta T."/>
            <person name="Neiman D."/>
            <person name="Pearson M."/>
            <person name="Roberts A."/>
            <person name="Saif S."/>
            <person name="Shea T."/>
            <person name="Shenoy N."/>
            <person name="Sisk P."/>
            <person name="Stolte C."/>
            <person name="Sykes S."/>
            <person name="White J."/>
            <person name="Yandava C."/>
            <person name="Haas B."/>
            <person name="Nusbaum C."/>
            <person name="Birren B."/>
        </authorList>
    </citation>
    <scope>NUCLEOTIDE SEQUENCE [LARGE SCALE GENOMIC DNA]</scope>
    <source>
        <strain evidence="12">ATCC 50818</strain>
    </source>
</reference>
<dbReference type="FunFam" id="1.20.5.110:FF:000002">
    <property type="entry name" value="Vesicle transport through interaction with t-SNAREsB"/>
    <property type="match status" value="1"/>
</dbReference>
<dbReference type="OrthoDB" id="430637at2759"/>
<gene>
    <name evidence="12" type="ORF">PTSG_05416</name>
</gene>
<dbReference type="GO" id="GO:0006886">
    <property type="term" value="P:intracellular protein transport"/>
    <property type="evidence" value="ECO:0007669"/>
    <property type="project" value="InterPro"/>
</dbReference>
<keyword evidence="4 10" id="KW-0812">Transmembrane</keyword>
<keyword evidence="3" id="KW-0813">Transport</keyword>
<dbReference type="Gene3D" id="1.20.58.400">
    <property type="entry name" value="t-snare proteins"/>
    <property type="match status" value="1"/>
</dbReference>
<protein>
    <recommendedName>
        <fullName evidence="11">t-SNARE coiled-coil homology domain-containing protein</fullName>
    </recommendedName>
</protein>
<evidence type="ECO:0000256" key="3">
    <source>
        <dbReference type="ARBA" id="ARBA00022448"/>
    </source>
</evidence>
<dbReference type="Gene3D" id="1.20.5.110">
    <property type="match status" value="1"/>
</dbReference>
<dbReference type="GO" id="GO:0006891">
    <property type="term" value="P:intra-Golgi vesicle-mediated transport"/>
    <property type="evidence" value="ECO:0007669"/>
    <property type="project" value="TreeGrafter"/>
</dbReference>
<dbReference type="GO" id="GO:0005829">
    <property type="term" value="C:cytosol"/>
    <property type="evidence" value="ECO:0007669"/>
    <property type="project" value="GOC"/>
</dbReference>
<dbReference type="KEGG" id="sre:PTSG_05416"/>
<evidence type="ECO:0000256" key="5">
    <source>
        <dbReference type="ARBA" id="ARBA00022927"/>
    </source>
</evidence>
<keyword evidence="7 9" id="KW-0175">Coiled coil</keyword>
<keyword evidence="8 10" id="KW-0472">Membrane</keyword>
<evidence type="ECO:0000256" key="4">
    <source>
        <dbReference type="ARBA" id="ARBA00022692"/>
    </source>
</evidence>
<comment type="subcellular location">
    <subcellularLocation>
        <location evidence="1">Membrane</location>
        <topology evidence="1">Single-pass type IV membrane protein</topology>
    </subcellularLocation>
</comment>
<evidence type="ECO:0000313" key="13">
    <source>
        <dbReference type="Proteomes" id="UP000007799"/>
    </source>
</evidence>
<dbReference type="GO" id="GO:0048280">
    <property type="term" value="P:vesicle fusion with Golgi apparatus"/>
    <property type="evidence" value="ECO:0007669"/>
    <property type="project" value="TreeGrafter"/>
</dbReference>
<name>F2UAD4_SALR5</name>